<feature type="domain" description="PAC" evidence="5">
    <location>
        <begin position="271"/>
        <end position="324"/>
    </location>
</feature>
<dbReference type="OMA" id="EFYNTTQ"/>
<feature type="region of interest" description="Disordered" evidence="4">
    <location>
        <begin position="560"/>
        <end position="621"/>
    </location>
</feature>
<gene>
    <name evidence="6" type="ORF">B5807_09661</name>
</gene>
<dbReference type="InterPro" id="IPR000700">
    <property type="entry name" value="PAS-assoc_C"/>
</dbReference>
<feature type="region of interest" description="Disordered" evidence="4">
    <location>
        <begin position="636"/>
        <end position="669"/>
    </location>
</feature>
<feature type="region of interest" description="Disordered" evidence="4">
    <location>
        <begin position="20"/>
        <end position="47"/>
    </location>
</feature>
<protein>
    <recommendedName>
        <fullName evidence="5">PAC domain-containing protein</fullName>
    </recommendedName>
</protein>
<dbReference type="Proteomes" id="UP000193240">
    <property type="component" value="Unassembled WGS sequence"/>
</dbReference>
<dbReference type="EMBL" id="KZ107853">
    <property type="protein sequence ID" value="OSS45626.1"/>
    <property type="molecule type" value="Genomic_DNA"/>
</dbReference>
<feature type="compositionally biased region" description="Polar residues" evidence="4">
    <location>
        <begin position="569"/>
        <end position="580"/>
    </location>
</feature>
<dbReference type="InterPro" id="IPR000014">
    <property type="entry name" value="PAS"/>
</dbReference>
<keyword evidence="7" id="KW-1185">Reference proteome</keyword>
<evidence type="ECO:0000259" key="5">
    <source>
        <dbReference type="PROSITE" id="PS50113"/>
    </source>
</evidence>
<proteinExistence type="predicted"/>
<dbReference type="NCBIfam" id="TIGR00229">
    <property type="entry name" value="sensory_box"/>
    <property type="match status" value="1"/>
</dbReference>
<dbReference type="InterPro" id="IPR035965">
    <property type="entry name" value="PAS-like_dom_sf"/>
</dbReference>
<dbReference type="PANTHER" id="PTHR47429">
    <property type="entry name" value="PROTEIN TWIN LOV 1"/>
    <property type="match status" value="1"/>
</dbReference>
<feature type="compositionally biased region" description="Acidic residues" evidence="4">
    <location>
        <begin position="25"/>
        <end position="41"/>
    </location>
</feature>
<evidence type="ECO:0000256" key="2">
    <source>
        <dbReference type="ARBA" id="ARBA00022643"/>
    </source>
</evidence>
<keyword evidence="3" id="KW-0157">Chromophore</keyword>
<name>A0A1Y2LNU6_EPING</name>
<feature type="compositionally biased region" description="Basic and acidic residues" evidence="4">
    <location>
        <begin position="636"/>
        <end position="651"/>
    </location>
</feature>
<evidence type="ECO:0000256" key="1">
    <source>
        <dbReference type="ARBA" id="ARBA00022630"/>
    </source>
</evidence>
<dbReference type="PANTHER" id="PTHR47429:SF9">
    <property type="entry name" value="PAS DOMAIN-CONTAINING PROTEIN"/>
    <property type="match status" value="1"/>
</dbReference>
<evidence type="ECO:0000313" key="7">
    <source>
        <dbReference type="Proteomes" id="UP000193240"/>
    </source>
</evidence>
<organism evidence="6 7">
    <name type="scientific">Epicoccum nigrum</name>
    <name type="common">Soil fungus</name>
    <name type="synonym">Epicoccum purpurascens</name>
    <dbReference type="NCBI Taxonomy" id="105696"/>
    <lineage>
        <taxon>Eukaryota</taxon>
        <taxon>Fungi</taxon>
        <taxon>Dikarya</taxon>
        <taxon>Ascomycota</taxon>
        <taxon>Pezizomycotina</taxon>
        <taxon>Dothideomycetes</taxon>
        <taxon>Pleosporomycetidae</taxon>
        <taxon>Pleosporales</taxon>
        <taxon>Pleosporineae</taxon>
        <taxon>Didymellaceae</taxon>
        <taxon>Epicoccum</taxon>
    </lineage>
</organism>
<dbReference type="GO" id="GO:0005634">
    <property type="term" value="C:nucleus"/>
    <property type="evidence" value="ECO:0007669"/>
    <property type="project" value="TreeGrafter"/>
</dbReference>
<dbReference type="SUPFAM" id="SSF55785">
    <property type="entry name" value="PYP-like sensor domain (PAS domain)"/>
    <property type="match status" value="1"/>
</dbReference>
<dbReference type="Gene3D" id="3.30.450.20">
    <property type="entry name" value="PAS domain"/>
    <property type="match status" value="1"/>
</dbReference>
<sequence length="695" mass="77118">MDQDLGEALRDGLMVSGLSRIDSVSEPDDFDDASSDDDNEETGYRLKPTRYSTDLAHAYDLSPPPPKDMDRRAETIAERLFSVEHLHVILKDHAQLQRFTTFLKRYRADCVPALVRYLDSQKALRAIQYANAVADQITQQPSWSSKATAATLDPQFEHLTQHTLEELVSEALPAYVTLNIVDVVTDLLNKEIVGRNTPVMRELVHGLAEVYCLSEPTPEGNPIVFASDEFYNTTQYGSGFVIGKACRFLHGPQTDKRAIERMEEAVQQQREVVETMVQYRQDGTPFLALVMVSPLKDNKGTVRYFIGARVDVTALVEDGKTMESFYQLLASDRPETPAMDPLETRPKLKALRDFGELLNDEERGFMRGREVIRVVDSRPSTPTRRLSQSFTQRRFVGIEERISQNGLHSRYLGQLPGVYQNYVLVRPYPSLRITFTSPSLRVPGLCQSKLEDHIGGPEHIRDSLMEALAQGIGVTAKVSWLTRVSRPGTRSDTPMVDDGASIATADLDIIEGKARWIHCTPLTGSDGKVGVIMIVMVDKQDAARSLSSASGTLAIGGPVGPAPPWARTKSPTSLHSSRGSTYMPERWQPRSAPLSDITNDLLPPEAEKIGDSPPPRADSKGVSRLYADYMREIRETQKKGDTFDTRLRSSEDQPSFTGNLRSSEDQPSCMGNMATAVALKAVKGRGKTKKIGGTF</sequence>
<keyword evidence="2" id="KW-0288">FMN</keyword>
<dbReference type="STRING" id="105696.A0A1Y2LNU6"/>
<accession>A0A1Y2LNU6</accession>
<evidence type="ECO:0000256" key="4">
    <source>
        <dbReference type="SAM" id="MobiDB-lite"/>
    </source>
</evidence>
<reference evidence="6 7" key="1">
    <citation type="journal article" date="2017" name="Genome Announc.">
        <title>Genome sequence of the saprophytic ascomycete Epicoccum nigrum ICMP 19927 strain isolated from New Zealand.</title>
        <authorList>
            <person name="Fokin M."/>
            <person name="Fleetwood D."/>
            <person name="Weir B.S."/>
            <person name="Villas-Boas S.G."/>
        </authorList>
    </citation>
    <scope>NUCLEOTIDE SEQUENCE [LARGE SCALE GENOMIC DNA]</scope>
    <source>
        <strain evidence="6 7">ICMP 19927</strain>
    </source>
</reference>
<evidence type="ECO:0000256" key="3">
    <source>
        <dbReference type="ARBA" id="ARBA00022991"/>
    </source>
</evidence>
<keyword evidence="1" id="KW-0285">Flavoprotein</keyword>
<dbReference type="InParanoid" id="A0A1Y2LNU6"/>
<dbReference type="PROSITE" id="PS50113">
    <property type="entry name" value="PAC"/>
    <property type="match status" value="1"/>
</dbReference>
<evidence type="ECO:0000313" key="6">
    <source>
        <dbReference type="EMBL" id="OSS45626.1"/>
    </source>
</evidence>
<dbReference type="AlphaFoldDB" id="A0A1Y2LNU6"/>
<dbReference type="Pfam" id="PF13426">
    <property type="entry name" value="PAS_9"/>
    <property type="match status" value="1"/>
</dbReference>
<feature type="compositionally biased region" description="Polar residues" evidence="4">
    <location>
        <begin position="652"/>
        <end position="661"/>
    </location>
</feature>